<protein>
    <submittedName>
        <fullName evidence="1">Uncharacterized protein</fullName>
    </submittedName>
</protein>
<name>A0A9D5DDD2_9LILI</name>
<proteinExistence type="predicted"/>
<evidence type="ECO:0000313" key="1">
    <source>
        <dbReference type="EMBL" id="KAJ0988527.1"/>
    </source>
</evidence>
<keyword evidence="2" id="KW-1185">Reference proteome</keyword>
<dbReference type="EMBL" id="JAGGNH010000001">
    <property type="protein sequence ID" value="KAJ0988527.1"/>
    <property type="molecule type" value="Genomic_DNA"/>
</dbReference>
<dbReference type="Proteomes" id="UP001085076">
    <property type="component" value="Miscellaneous, Linkage group lg01"/>
</dbReference>
<evidence type="ECO:0000313" key="2">
    <source>
        <dbReference type="Proteomes" id="UP001085076"/>
    </source>
</evidence>
<accession>A0A9D5DDD2</accession>
<sequence>MRYNLKKNLQNNKQVCEGNIQMERKMKKETKQELFYAHQPMVIHKRNIKKKHKPQTARVVLHQMVSQPQPVIPTIICIITGIKTQDENPRENSIGTLRDPFKIKHTADHTSHAINSNPPLPMFNYQHSKYFRNFDN</sequence>
<dbReference type="AlphaFoldDB" id="A0A9D5DDD2"/>
<reference evidence="1" key="2">
    <citation type="journal article" date="2022" name="Hortic Res">
        <title>The genome of Dioscorea zingiberensis sheds light on the biosynthesis, origin and evolution of the medicinally important diosgenin saponins.</title>
        <authorList>
            <person name="Li Y."/>
            <person name="Tan C."/>
            <person name="Li Z."/>
            <person name="Guo J."/>
            <person name="Li S."/>
            <person name="Chen X."/>
            <person name="Wang C."/>
            <person name="Dai X."/>
            <person name="Yang H."/>
            <person name="Song W."/>
            <person name="Hou L."/>
            <person name="Xu J."/>
            <person name="Tong Z."/>
            <person name="Xu A."/>
            <person name="Yuan X."/>
            <person name="Wang W."/>
            <person name="Yang Q."/>
            <person name="Chen L."/>
            <person name="Sun Z."/>
            <person name="Wang K."/>
            <person name="Pan B."/>
            <person name="Chen J."/>
            <person name="Bao Y."/>
            <person name="Liu F."/>
            <person name="Qi X."/>
            <person name="Gang D.R."/>
            <person name="Wen J."/>
            <person name="Li J."/>
        </authorList>
    </citation>
    <scope>NUCLEOTIDE SEQUENCE</scope>
    <source>
        <strain evidence="1">Dzin_1.0</strain>
    </source>
</reference>
<reference evidence="1" key="1">
    <citation type="submission" date="2021-03" db="EMBL/GenBank/DDBJ databases">
        <authorList>
            <person name="Li Z."/>
            <person name="Yang C."/>
        </authorList>
    </citation>
    <scope>NUCLEOTIDE SEQUENCE</scope>
    <source>
        <strain evidence="1">Dzin_1.0</strain>
        <tissue evidence="1">Leaf</tissue>
    </source>
</reference>
<organism evidence="1 2">
    <name type="scientific">Dioscorea zingiberensis</name>
    <dbReference type="NCBI Taxonomy" id="325984"/>
    <lineage>
        <taxon>Eukaryota</taxon>
        <taxon>Viridiplantae</taxon>
        <taxon>Streptophyta</taxon>
        <taxon>Embryophyta</taxon>
        <taxon>Tracheophyta</taxon>
        <taxon>Spermatophyta</taxon>
        <taxon>Magnoliopsida</taxon>
        <taxon>Liliopsida</taxon>
        <taxon>Dioscoreales</taxon>
        <taxon>Dioscoreaceae</taxon>
        <taxon>Dioscorea</taxon>
    </lineage>
</organism>
<gene>
    <name evidence="1" type="ORF">J5N97_006883</name>
</gene>
<comment type="caution">
    <text evidence="1">The sequence shown here is derived from an EMBL/GenBank/DDBJ whole genome shotgun (WGS) entry which is preliminary data.</text>
</comment>